<feature type="compositionally biased region" description="Polar residues" evidence="1">
    <location>
        <begin position="17"/>
        <end position="27"/>
    </location>
</feature>
<dbReference type="Proteomes" id="UP000663888">
    <property type="component" value="Unassembled WGS sequence"/>
</dbReference>
<evidence type="ECO:0000313" key="3">
    <source>
        <dbReference type="Proteomes" id="UP000663888"/>
    </source>
</evidence>
<proteinExistence type="predicted"/>
<sequence>MNQPKYPEVQKALLPPHSQTPTPSTNSPLEALVMDHSIPFDYNSFMRTGHLTVAMESHADIWDIFPGARYVDPFHRQFFTIDETIVNSVTRYFDGTAELHAISQPAALMHLDSFEITFQSSDPTCSVYEVSTSSSSRISQYILFEAPERNPNACIAVCRFRIVIPETLFPWNGGRAQFRIRVCALFNTFNSERPGTRTLQRGPGYFHDFSLQLRTSRRGLPFGP</sequence>
<gene>
    <name evidence="2" type="ORF">RDB_LOCUS9455</name>
</gene>
<name>A0A8H2WVI6_9AGAM</name>
<reference evidence="2" key="1">
    <citation type="submission" date="2021-01" db="EMBL/GenBank/DDBJ databases">
        <authorList>
            <person name="Kaushik A."/>
        </authorList>
    </citation>
    <scope>NUCLEOTIDE SEQUENCE</scope>
    <source>
        <strain evidence="2">AG4-R118</strain>
    </source>
</reference>
<evidence type="ECO:0000313" key="2">
    <source>
        <dbReference type="EMBL" id="CAE6408059.1"/>
    </source>
</evidence>
<accession>A0A8H2WVI6</accession>
<evidence type="ECO:0000256" key="1">
    <source>
        <dbReference type="SAM" id="MobiDB-lite"/>
    </source>
</evidence>
<feature type="region of interest" description="Disordered" evidence="1">
    <location>
        <begin position="1"/>
        <end position="27"/>
    </location>
</feature>
<dbReference type="AlphaFoldDB" id="A0A8H2WVI6"/>
<comment type="caution">
    <text evidence="2">The sequence shown here is derived from an EMBL/GenBank/DDBJ whole genome shotgun (WGS) entry which is preliminary data.</text>
</comment>
<protein>
    <submittedName>
        <fullName evidence="2">Uncharacterized protein</fullName>
    </submittedName>
</protein>
<organism evidence="2 3">
    <name type="scientific">Rhizoctonia solani</name>
    <dbReference type="NCBI Taxonomy" id="456999"/>
    <lineage>
        <taxon>Eukaryota</taxon>
        <taxon>Fungi</taxon>
        <taxon>Dikarya</taxon>
        <taxon>Basidiomycota</taxon>
        <taxon>Agaricomycotina</taxon>
        <taxon>Agaricomycetes</taxon>
        <taxon>Cantharellales</taxon>
        <taxon>Ceratobasidiaceae</taxon>
        <taxon>Rhizoctonia</taxon>
    </lineage>
</organism>
<dbReference type="EMBL" id="CAJMWX010000213">
    <property type="protein sequence ID" value="CAE6408059.1"/>
    <property type="molecule type" value="Genomic_DNA"/>
</dbReference>